<evidence type="ECO:0000313" key="3">
    <source>
        <dbReference type="EMBL" id="RRD49341.1"/>
    </source>
</evidence>
<dbReference type="PANTHER" id="PTHR43566">
    <property type="entry name" value="CONSERVED PROTEIN"/>
    <property type="match status" value="1"/>
</dbReference>
<protein>
    <submittedName>
        <fullName evidence="3">ATP-binding protein</fullName>
    </submittedName>
</protein>
<keyword evidence="3" id="KW-0547">Nucleotide-binding</keyword>
<evidence type="ECO:0000313" key="4">
    <source>
        <dbReference type="Proteomes" id="UP000280935"/>
    </source>
</evidence>
<comment type="caution">
    <text evidence="3">The sequence shown here is derived from an EMBL/GenBank/DDBJ whole genome shotgun (WGS) entry which is preliminary data.</text>
</comment>
<dbReference type="InterPro" id="IPR027417">
    <property type="entry name" value="P-loop_NTPase"/>
</dbReference>
<feature type="domain" description="AAA" evidence="1">
    <location>
        <begin position="20"/>
        <end position="136"/>
    </location>
</feature>
<sequence>MDVVHRNVESWAREVLGVSPVLVIEGARQVGKSTLVSMLGDEDTTYVTMDDDVVRGFAQRDPVGLLRSGGGRLVIDEIQRCPELILPLKMEVDRDRRPGRFVLTGSANLLRVPGAEDSLAGRAMTIRLHPFSQGELAGRVDDWVADVVDGAWSGTRMGGAGRGERADVVDRLVRGGYPPVQGMSDRLRTGWLSDYADRLLERDAQDIGGTQVALLRRMVRLIAAAPGAELVMERMAETLGCSRPTALRHLEVLESLFLVQRLPAWSRNLTGRQVQRPRTYLTDTGLVAVLASLTSEHLQTAHGSDHLGPVLENFVVSELLRQRSWARHPYDLFHFRDRNGSEVDVVIETPRGVIGVEVKAATAARSDHFKHLVKLRDKLGGEFLAGIVLTLGDGQPAGDRLMAMPVSTLWGSPA</sequence>
<dbReference type="GO" id="GO:0005524">
    <property type="term" value="F:ATP binding"/>
    <property type="evidence" value="ECO:0007669"/>
    <property type="project" value="UniProtKB-KW"/>
</dbReference>
<dbReference type="EMBL" id="RQYT01000018">
    <property type="protein sequence ID" value="RRD49341.1"/>
    <property type="molecule type" value="Genomic_DNA"/>
</dbReference>
<dbReference type="InterPro" id="IPR041682">
    <property type="entry name" value="AAA_14"/>
</dbReference>
<dbReference type="CDD" id="cd01037">
    <property type="entry name" value="PDDEXK_nuclease-like"/>
    <property type="match status" value="1"/>
</dbReference>
<dbReference type="AlphaFoldDB" id="A0A3P1WSX4"/>
<dbReference type="OrthoDB" id="128089at2"/>
<keyword evidence="3" id="KW-0067">ATP-binding</keyword>
<proteinExistence type="predicted"/>
<accession>A0A3P1WSX4</accession>
<dbReference type="Pfam" id="PF13173">
    <property type="entry name" value="AAA_14"/>
    <property type="match status" value="1"/>
</dbReference>
<name>A0A3P1WSX4_9ACTN</name>
<evidence type="ECO:0000259" key="1">
    <source>
        <dbReference type="Pfam" id="PF13173"/>
    </source>
</evidence>
<dbReference type="RefSeq" id="WP_125228085.1">
    <property type="nucleotide sequence ID" value="NZ_RQYT01000018.1"/>
</dbReference>
<dbReference type="InterPro" id="IPR025420">
    <property type="entry name" value="DUF4143"/>
</dbReference>
<dbReference type="PANTHER" id="PTHR43566:SF2">
    <property type="entry name" value="DUF4143 DOMAIN-CONTAINING PROTEIN"/>
    <property type="match status" value="1"/>
</dbReference>
<organism evidence="3 4">
    <name type="scientific">Arachnia propionica</name>
    <dbReference type="NCBI Taxonomy" id="1750"/>
    <lineage>
        <taxon>Bacteria</taxon>
        <taxon>Bacillati</taxon>
        <taxon>Actinomycetota</taxon>
        <taxon>Actinomycetes</taxon>
        <taxon>Propionibacteriales</taxon>
        <taxon>Propionibacteriaceae</taxon>
        <taxon>Arachnia</taxon>
    </lineage>
</organism>
<reference evidence="3 4" key="1">
    <citation type="submission" date="2018-11" db="EMBL/GenBank/DDBJ databases">
        <title>Genomes From Bacteria Associated with the Canine Oral Cavity: a Test Case for Automated Genome-Based Taxonomic Assignment.</title>
        <authorList>
            <person name="Coil D.A."/>
            <person name="Jospin G."/>
            <person name="Darling A.E."/>
            <person name="Wallis C."/>
            <person name="Davis I.J."/>
            <person name="Harris S."/>
            <person name="Eisen J.A."/>
            <person name="Holcombe L.J."/>
            <person name="O'Flynn C."/>
        </authorList>
    </citation>
    <scope>NUCLEOTIDE SEQUENCE [LARGE SCALE GENOMIC DNA]</scope>
    <source>
        <strain evidence="3 4">OH2822_COT-296</strain>
    </source>
</reference>
<dbReference type="Pfam" id="PF13635">
    <property type="entry name" value="DUF4143"/>
    <property type="match status" value="1"/>
</dbReference>
<evidence type="ECO:0000259" key="2">
    <source>
        <dbReference type="Pfam" id="PF13635"/>
    </source>
</evidence>
<gene>
    <name evidence="3" type="ORF">EII35_08745</name>
</gene>
<feature type="domain" description="DUF4143" evidence="2">
    <location>
        <begin position="201"/>
        <end position="360"/>
    </location>
</feature>
<dbReference type="Proteomes" id="UP000280935">
    <property type="component" value="Unassembled WGS sequence"/>
</dbReference>
<dbReference type="SUPFAM" id="SSF52540">
    <property type="entry name" value="P-loop containing nucleoside triphosphate hydrolases"/>
    <property type="match status" value="1"/>
</dbReference>